<dbReference type="GO" id="GO:0006376">
    <property type="term" value="P:mRNA splice site recognition"/>
    <property type="evidence" value="ECO:0007669"/>
    <property type="project" value="InterPro"/>
</dbReference>
<dbReference type="Proteomes" id="UP000649617">
    <property type="component" value="Unassembled WGS sequence"/>
</dbReference>
<dbReference type="InterPro" id="IPR004882">
    <property type="entry name" value="Luc7-rel"/>
</dbReference>
<protein>
    <submittedName>
        <fullName evidence="4">DRG1 protein</fullName>
    </submittedName>
</protein>
<feature type="compositionally biased region" description="Basic and acidic residues" evidence="2">
    <location>
        <begin position="206"/>
        <end position="230"/>
    </location>
</feature>
<feature type="compositionally biased region" description="Basic residues" evidence="2">
    <location>
        <begin position="298"/>
        <end position="308"/>
    </location>
</feature>
<feature type="compositionally biased region" description="Basic residues" evidence="2">
    <location>
        <begin position="320"/>
        <end position="332"/>
    </location>
</feature>
<feature type="compositionally biased region" description="Basic residues" evidence="2">
    <location>
        <begin position="242"/>
        <end position="251"/>
    </location>
</feature>
<evidence type="ECO:0000256" key="1">
    <source>
        <dbReference type="ARBA" id="ARBA00005655"/>
    </source>
</evidence>
<feature type="compositionally biased region" description="Basic residues" evidence="2">
    <location>
        <begin position="160"/>
        <end position="169"/>
    </location>
</feature>
<evidence type="ECO:0000313" key="4">
    <source>
        <dbReference type="EMBL" id="CAE7627691.1"/>
    </source>
</evidence>
<keyword evidence="5" id="KW-1185">Reference proteome</keyword>
<gene>
    <name evidence="4" type="primary">DRG1</name>
    <name evidence="4" type="ORF">SPIL2461_LOCUS16438</name>
</gene>
<dbReference type="AlphaFoldDB" id="A0A812VJN0"/>
<sequence>HAEGGEHSETRVEYEEECFNQCEEVLAEFETFSRKELDRLKDDPRRKVLPEEVKEKLKEMREEASFKLKRADDLDAMAMRTGGYNNMSSTLRRQSRELTQEADSFQRLELRKAADRLPPQVCDICGSGYLGDEEYNAHLNFRVHEGYQQVREKYEELQKKRAQRQRKSKAQATSPAPSARQDGKHRAADNSTDLRRSVAKGQRSVRSRERAPVDFKPKKDAQEDRNHDGDFVQINGVEGTAKKSKRARSRRSRTERERRRGGRRRRQDYVSEFDDYTEYEADEYDDDYEFDRDEGHERNHRRSRHRRQRSYEDRGYDRSRPKKHHRHRRHYR</sequence>
<comment type="caution">
    <text evidence="4">The sequence shown here is derived from an EMBL/GenBank/DDBJ whole genome shotgun (WGS) entry which is preliminary data.</text>
</comment>
<proteinExistence type="inferred from homology"/>
<organism evidence="4 5">
    <name type="scientific">Symbiodinium pilosum</name>
    <name type="common">Dinoflagellate</name>
    <dbReference type="NCBI Taxonomy" id="2952"/>
    <lineage>
        <taxon>Eukaryota</taxon>
        <taxon>Sar</taxon>
        <taxon>Alveolata</taxon>
        <taxon>Dinophyceae</taxon>
        <taxon>Suessiales</taxon>
        <taxon>Symbiodiniaceae</taxon>
        <taxon>Symbiodinium</taxon>
    </lineage>
</organism>
<feature type="region of interest" description="Disordered" evidence="2">
    <location>
        <begin position="155"/>
        <end position="332"/>
    </location>
</feature>
<comment type="similarity">
    <text evidence="1">Belongs to the Luc7 family.</text>
</comment>
<dbReference type="GO" id="GO:0003729">
    <property type="term" value="F:mRNA binding"/>
    <property type="evidence" value="ECO:0007669"/>
    <property type="project" value="InterPro"/>
</dbReference>
<name>A0A812VJN0_SYMPI</name>
<feature type="compositionally biased region" description="Basic and acidic residues" evidence="2">
    <location>
        <begin position="181"/>
        <end position="196"/>
    </location>
</feature>
<dbReference type="EMBL" id="CAJNIZ010042594">
    <property type="protein sequence ID" value="CAE7627691.1"/>
    <property type="molecule type" value="Genomic_DNA"/>
</dbReference>
<dbReference type="InterPro" id="IPR013087">
    <property type="entry name" value="Znf_C2H2_type"/>
</dbReference>
<dbReference type="GO" id="GO:0005685">
    <property type="term" value="C:U1 snRNP"/>
    <property type="evidence" value="ECO:0007669"/>
    <property type="project" value="InterPro"/>
</dbReference>
<dbReference type="OrthoDB" id="446614at2759"/>
<reference evidence="4" key="1">
    <citation type="submission" date="2021-02" db="EMBL/GenBank/DDBJ databases">
        <authorList>
            <person name="Dougan E. K."/>
            <person name="Rhodes N."/>
            <person name="Thang M."/>
            <person name="Chan C."/>
        </authorList>
    </citation>
    <scope>NUCLEOTIDE SEQUENCE</scope>
</reference>
<evidence type="ECO:0000259" key="3">
    <source>
        <dbReference type="PROSITE" id="PS00028"/>
    </source>
</evidence>
<dbReference type="Pfam" id="PF03194">
    <property type="entry name" value="LUC7"/>
    <property type="match status" value="1"/>
</dbReference>
<dbReference type="PROSITE" id="PS00028">
    <property type="entry name" value="ZINC_FINGER_C2H2_1"/>
    <property type="match status" value="1"/>
</dbReference>
<evidence type="ECO:0000256" key="2">
    <source>
        <dbReference type="SAM" id="MobiDB-lite"/>
    </source>
</evidence>
<evidence type="ECO:0000313" key="5">
    <source>
        <dbReference type="Proteomes" id="UP000649617"/>
    </source>
</evidence>
<feature type="non-terminal residue" evidence="4">
    <location>
        <position position="332"/>
    </location>
</feature>
<feature type="domain" description="C2H2-type" evidence="3">
    <location>
        <begin position="122"/>
        <end position="144"/>
    </location>
</feature>
<accession>A0A812VJN0</accession>
<feature type="compositionally biased region" description="Acidic residues" evidence="2">
    <location>
        <begin position="271"/>
        <end position="292"/>
    </location>
</feature>
<feature type="compositionally biased region" description="Basic and acidic residues" evidence="2">
    <location>
        <begin position="309"/>
        <end position="319"/>
    </location>
</feature>